<dbReference type="InterPro" id="IPR015421">
    <property type="entry name" value="PyrdxlP-dep_Trfase_major"/>
</dbReference>
<evidence type="ECO:0000313" key="8">
    <source>
        <dbReference type="Proteomes" id="UP000694846"/>
    </source>
</evidence>
<evidence type="ECO:0000313" key="10">
    <source>
        <dbReference type="RefSeq" id="XP_025420389.1"/>
    </source>
</evidence>
<dbReference type="PANTHER" id="PTHR11999:SF60">
    <property type="entry name" value="3,4-DIHYDROXYPHENYLACETALDEHYDE SYNTHASE"/>
    <property type="match status" value="1"/>
</dbReference>
<dbReference type="GO" id="GO:0006520">
    <property type="term" value="P:amino acid metabolic process"/>
    <property type="evidence" value="ECO:0007669"/>
    <property type="project" value="InterPro"/>
</dbReference>
<evidence type="ECO:0000256" key="4">
    <source>
        <dbReference type="ARBA" id="ARBA00023239"/>
    </source>
</evidence>
<dbReference type="Gene3D" id="3.40.640.10">
    <property type="entry name" value="Type I PLP-dependent aspartate aminotransferase-like (Major domain)"/>
    <property type="match status" value="1"/>
</dbReference>
<dbReference type="GO" id="GO:0019752">
    <property type="term" value="P:carboxylic acid metabolic process"/>
    <property type="evidence" value="ECO:0007669"/>
    <property type="project" value="InterPro"/>
</dbReference>
<dbReference type="Pfam" id="PF00282">
    <property type="entry name" value="Pyridoxal_deC"/>
    <property type="match status" value="1"/>
</dbReference>
<keyword evidence="8" id="KW-1185">Reference proteome</keyword>
<evidence type="ECO:0000256" key="5">
    <source>
        <dbReference type="PIRSR" id="PIRSR602129-50"/>
    </source>
</evidence>
<dbReference type="PRINTS" id="PR00800">
    <property type="entry name" value="YHDCRBOXLASE"/>
</dbReference>
<dbReference type="InterPro" id="IPR021115">
    <property type="entry name" value="Pyridoxal-P_BS"/>
</dbReference>
<dbReference type="EMBL" id="GGMS01007563">
    <property type="protein sequence ID" value="MBY76766.1"/>
    <property type="molecule type" value="Transcribed_RNA"/>
</dbReference>
<gene>
    <name evidence="7" type="primary">Ddc_4</name>
    <name evidence="9 10" type="synonym">LOC112690570</name>
    <name evidence="7" type="ORF">g.87152</name>
</gene>
<comment type="cofactor">
    <cofactor evidence="1 5 6">
        <name>pyridoxal 5'-phosphate</name>
        <dbReference type="ChEBI" id="CHEBI:597326"/>
    </cofactor>
</comment>
<proteinExistence type="inferred from homology"/>
<dbReference type="InterPro" id="IPR002129">
    <property type="entry name" value="PyrdxlP-dep_de-COase"/>
</dbReference>
<sequence>MDSESFKECGKTVIDYIANYMDNIRDRPVLSTVEPGYLYKLTPSEAPVKGEHWKTVLADVENVIMPGITHWNSPQFHAFFPTANSYPAIVGDMLCNGIGCIGFSWITSPACTELEVQVMNWFGKILDLPKEFLNESEGPGGGVLQGSASEATLVCLLAAKDRATKRMKTFNPSMEDGEIKAKLVAYTSDQSNSSVEKAGLLGSMPMRLLETDKDGRMTGPILAKAIAEDLAKGLIPCYVVATLGTTGTCAFDCLETLGPICNENNIWLHVDAAYAGAAFILPEYRHLMAGVQYADSFDVNLHKWLLVNFDCSAMWVKNATYLVDAFNVDRVYLKHSYQSQDPQIPDYRHWQIPLGRRFRSLKMWFVLRLYGVEGLQAHIRKQMNLAELFGKLVEQDPRFEIVMPVTMGLVCFRLKGNNILTKHLYERLMNSGQIYLVTANVRSQLVIRFVVCSRLTEEADVRFAWNEIQRQADAVSGTVAVVVVATAADASAEVTTDVWPDKMEHHVAVKSLTQG</sequence>
<dbReference type="SUPFAM" id="SSF53383">
    <property type="entry name" value="PLP-dependent transferases"/>
    <property type="match status" value="1"/>
</dbReference>
<dbReference type="RefSeq" id="XP_025420388.1">
    <property type="nucleotide sequence ID" value="XM_025564603.1"/>
</dbReference>
<dbReference type="InterPro" id="IPR015424">
    <property type="entry name" value="PyrdxlP-dep_Trfase"/>
</dbReference>
<evidence type="ECO:0000256" key="6">
    <source>
        <dbReference type="RuleBase" id="RU000382"/>
    </source>
</evidence>
<dbReference type="FunFam" id="3.40.640.10:FF:000025">
    <property type="entry name" value="Histidine decarboxylase"/>
    <property type="match status" value="1"/>
</dbReference>
<reference evidence="9 10" key="2">
    <citation type="submission" date="2025-04" db="UniProtKB">
        <authorList>
            <consortium name="RefSeq"/>
        </authorList>
    </citation>
    <scope>IDENTIFICATION</scope>
    <source>
        <tissue evidence="9 10">Whole body</tissue>
    </source>
</reference>
<organism evidence="7">
    <name type="scientific">Sipha flava</name>
    <name type="common">yellow sugarcane aphid</name>
    <dbReference type="NCBI Taxonomy" id="143950"/>
    <lineage>
        <taxon>Eukaryota</taxon>
        <taxon>Metazoa</taxon>
        <taxon>Ecdysozoa</taxon>
        <taxon>Arthropoda</taxon>
        <taxon>Hexapoda</taxon>
        <taxon>Insecta</taxon>
        <taxon>Pterygota</taxon>
        <taxon>Neoptera</taxon>
        <taxon>Paraneoptera</taxon>
        <taxon>Hemiptera</taxon>
        <taxon>Sternorrhyncha</taxon>
        <taxon>Aphidomorpha</taxon>
        <taxon>Aphidoidea</taxon>
        <taxon>Aphididae</taxon>
        <taxon>Sipha</taxon>
    </lineage>
</organism>
<evidence type="ECO:0000256" key="3">
    <source>
        <dbReference type="ARBA" id="ARBA00022898"/>
    </source>
</evidence>
<keyword evidence="4 6" id="KW-0456">Lyase</keyword>
<evidence type="ECO:0000256" key="2">
    <source>
        <dbReference type="ARBA" id="ARBA00009533"/>
    </source>
</evidence>
<dbReference type="Gene3D" id="3.90.1150.10">
    <property type="entry name" value="Aspartate Aminotransferase, domain 1"/>
    <property type="match status" value="1"/>
</dbReference>
<evidence type="ECO:0000256" key="1">
    <source>
        <dbReference type="ARBA" id="ARBA00001933"/>
    </source>
</evidence>
<dbReference type="AlphaFoldDB" id="A0A2S2QGA6"/>
<dbReference type="FunFam" id="1.20.1340.10:FF:000001">
    <property type="entry name" value="Histidine decarboxylase"/>
    <property type="match status" value="1"/>
</dbReference>
<dbReference type="InterPro" id="IPR010977">
    <property type="entry name" value="Aromatic_deC"/>
</dbReference>
<dbReference type="CDD" id="cd06450">
    <property type="entry name" value="DOPA_deC_like"/>
    <property type="match status" value="1"/>
</dbReference>
<reference evidence="7" key="1">
    <citation type="submission" date="2018-04" db="EMBL/GenBank/DDBJ databases">
        <title>Transcriptome assembly of Sipha flava.</title>
        <authorList>
            <person name="Scully E.D."/>
            <person name="Geib S.M."/>
            <person name="Palmer N.A."/>
            <person name="Koch K."/>
            <person name="Bradshaw J."/>
            <person name="Heng-Moss T."/>
            <person name="Sarath G."/>
        </authorList>
    </citation>
    <scope>NUCLEOTIDE SEQUENCE</scope>
</reference>
<dbReference type="GO" id="GO:0005737">
    <property type="term" value="C:cytoplasm"/>
    <property type="evidence" value="ECO:0007669"/>
    <property type="project" value="TreeGrafter"/>
</dbReference>
<dbReference type="InterPro" id="IPR015422">
    <property type="entry name" value="PyrdxlP-dep_Trfase_small"/>
</dbReference>
<name>A0A2S2QGA6_9HEMI</name>
<accession>A0A2S2QGA6</accession>
<dbReference type="OrthoDB" id="639767at2759"/>
<evidence type="ECO:0000313" key="7">
    <source>
        <dbReference type="EMBL" id="MBY76766.1"/>
    </source>
</evidence>
<dbReference type="PANTHER" id="PTHR11999">
    <property type="entry name" value="GROUP II PYRIDOXAL-5-PHOSPHATE DECARBOXYLASE"/>
    <property type="match status" value="1"/>
</dbReference>
<feature type="modified residue" description="N6-(pyridoxal phosphate)lysine" evidence="5">
    <location>
        <position position="303"/>
    </location>
</feature>
<evidence type="ECO:0000313" key="9">
    <source>
        <dbReference type="RefSeq" id="XP_025420388.1"/>
    </source>
</evidence>
<keyword evidence="3 5" id="KW-0663">Pyridoxal phosphate</keyword>
<protein>
    <submittedName>
        <fullName evidence="7 9 10">Aromatic-L-amino-acid decarboxylase</fullName>
    </submittedName>
</protein>
<dbReference type="RefSeq" id="XP_025420389.1">
    <property type="nucleotide sequence ID" value="XM_025564604.1"/>
</dbReference>
<dbReference type="Proteomes" id="UP000694846">
    <property type="component" value="Unplaced"/>
</dbReference>
<dbReference type="PROSITE" id="PS00392">
    <property type="entry name" value="DDC_GAD_HDC_YDC"/>
    <property type="match status" value="1"/>
</dbReference>
<comment type="similarity">
    <text evidence="2 6">Belongs to the group II decarboxylase family.</text>
</comment>
<dbReference type="GO" id="GO:0030170">
    <property type="term" value="F:pyridoxal phosphate binding"/>
    <property type="evidence" value="ECO:0007669"/>
    <property type="project" value="InterPro"/>
</dbReference>
<dbReference type="GO" id="GO:0006584">
    <property type="term" value="P:catecholamine metabolic process"/>
    <property type="evidence" value="ECO:0007669"/>
    <property type="project" value="TreeGrafter"/>
</dbReference>
<dbReference type="Gene3D" id="1.20.1340.10">
    <property type="entry name" value="dopa decarboxylase, N-terminal domain"/>
    <property type="match status" value="1"/>
</dbReference>
<dbReference type="GO" id="GO:0004058">
    <property type="term" value="F:aromatic-L-amino-acid decarboxylase activity"/>
    <property type="evidence" value="ECO:0007669"/>
    <property type="project" value="TreeGrafter"/>
</dbReference>